<dbReference type="Pfam" id="PF00549">
    <property type="entry name" value="Ligase_CoA"/>
    <property type="match status" value="1"/>
</dbReference>
<sequence>MLRSFAPARTVLRTQTARVQRRNLSIHEYQSVQLLNKYGVPTPKGVPAFTPAEAEAEAKAFGGPVVVKAQVLAGGRGKGHFKNGFQGGVHMADTPAEAKDFASKMLGQTLVTKQTGAIGRPCNAVMIAEKMPPAKEYYAALLLDRARGAPVLVASNQGGMNIEDVAHENPDAIITTNLDFDNGISKADGVALAEKLGFAEHSRENAADVFNKLYKIFKEKDSTQIEINPLGELPDGTVLCMDAKFGFDDNADFRQHDVFELRDKSQEDAEEVKAAEYGLNFIKLDGDIGCLVNGAGLAMATMDVLKLHGGDPANFLDVGGGATAEAVKAAFTLIMSSKNVKSIFVNIFGGIMRCDIIAEGIINASKDLEMTIPLIVRLQGTKEAEAKKMIKESGLSIYSYDILDEAADAAVKLANGVSL</sequence>
<dbReference type="KEGG" id="ccac:CcaHIS019_0109260"/>
<dbReference type="GO" id="GO:0006099">
    <property type="term" value="P:tricarboxylic acid cycle"/>
    <property type="evidence" value="ECO:0007669"/>
    <property type="project" value="UniProtKB-UniRule"/>
</dbReference>
<dbReference type="NCBIfam" id="NF001913">
    <property type="entry name" value="PRK00696.1"/>
    <property type="match status" value="1"/>
</dbReference>
<comment type="cofactor">
    <cofactor evidence="10">
        <name>Mg(2+)</name>
        <dbReference type="ChEBI" id="CHEBI:18420"/>
    </cofactor>
    <text evidence="10">Binds 1 Mg(2+) ion per subunit.</text>
</comment>
<dbReference type="InterPro" id="IPR017866">
    <property type="entry name" value="Succ-CoA_synthase_bsu_CS"/>
</dbReference>
<dbReference type="EC" id="6.2.1.5" evidence="10"/>
<comment type="pathway">
    <text evidence="1 10">Carbohydrate metabolism; tricarboxylic acid cycle; succinate from succinyl-CoA (ligase route): step 1/1.</text>
</comment>
<dbReference type="InterPro" id="IPR016102">
    <property type="entry name" value="Succinyl-CoA_synth-like"/>
</dbReference>
<comment type="similarity">
    <text evidence="10 11">Belongs to the succinate/malate CoA ligase beta subunit family.</text>
</comment>
<dbReference type="InterPro" id="IPR005809">
    <property type="entry name" value="Succ_CoA_ligase-like_bsu"/>
</dbReference>
<keyword evidence="3 10" id="KW-0436">Ligase</keyword>
<comment type="function">
    <text evidence="10">Succinyl-CoA synthetase functions in the citric acid cycle (TCA), coupling the hydrolysis of succinyl-CoA to the synthesis of ATP and thus represents the only step of substrate-level phosphorylation in the TCA. The beta subunit provides nucleotide specificity of the enzyme and binds the substrate succinate, while the binding sites for coenzyme A and phosphate are found in the alpha subunit.</text>
</comment>
<evidence type="ECO:0000256" key="4">
    <source>
        <dbReference type="ARBA" id="ARBA00022723"/>
    </source>
</evidence>
<dbReference type="PROSITE" id="PS50975">
    <property type="entry name" value="ATP_GRASP"/>
    <property type="match status" value="1"/>
</dbReference>
<evidence type="ECO:0000313" key="13">
    <source>
        <dbReference type="EMBL" id="BEI88208.1"/>
    </source>
</evidence>
<keyword evidence="7 10" id="KW-0460">Magnesium</keyword>
<dbReference type="GO" id="GO:0005524">
    <property type="term" value="F:ATP binding"/>
    <property type="evidence" value="ECO:0007669"/>
    <property type="project" value="UniProtKB-UniRule"/>
</dbReference>
<dbReference type="Gene3D" id="3.30.470.20">
    <property type="entry name" value="ATP-grasp fold, B domain"/>
    <property type="match status" value="1"/>
</dbReference>
<feature type="binding site" evidence="10">
    <location>
        <position position="68"/>
    </location>
    <ligand>
        <name>ATP</name>
        <dbReference type="ChEBI" id="CHEBI:30616"/>
    </ligand>
</feature>
<dbReference type="GO" id="GO:0004775">
    <property type="term" value="F:succinate-CoA ligase (ADP-forming) activity"/>
    <property type="evidence" value="ECO:0007669"/>
    <property type="project" value="UniProtKB-UniRule"/>
</dbReference>
<dbReference type="PROSITE" id="PS01217">
    <property type="entry name" value="SUCCINYL_COA_LIG_3"/>
    <property type="match status" value="1"/>
</dbReference>
<dbReference type="HAMAP" id="MF_00558">
    <property type="entry name" value="Succ_CoA_beta"/>
    <property type="match status" value="1"/>
</dbReference>
<keyword evidence="5 10" id="KW-0547">Nucleotide-binding</keyword>
<comment type="subcellular location">
    <subcellularLocation>
        <location evidence="10">Mitochondrion</location>
    </subcellularLocation>
</comment>
<protein>
    <recommendedName>
        <fullName evidence="10">Succinate--CoA ligase [ADP-forming] subunit beta, mitochondrial</fullName>
        <ecNumber evidence="10">6.2.1.5</ecNumber>
    </recommendedName>
    <alternativeName>
        <fullName evidence="10">Succinyl-CoA synthetase beta chain</fullName>
        <shortName evidence="10">SCS-beta</shortName>
    </alternativeName>
</protein>
<reference evidence="13" key="1">
    <citation type="journal article" date="2023" name="BMC Genomics">
        <title>Chromosome-level genome assemblies of Cutaneotrichosporon spp. (Trichosporonales, Basidiomycota) reveal imbalanced evolution between nucleotide sequences and chromosome synteny.</title>
        <authorList>
            <person name="Kobayashi Y."/>
            <person name="Kayamori A."/>
            <person name="Aoki K."/>
            <person name="Shiwa Y."/>
            <person name="Matsutani M."/>
            <person name="Fujita N."/>
            <person name="Sugita T."/>
            <person name="Iwasaki W."/>
            <person name="Tanaka N."/>
            <person name="Takashima M."/>
        </authorList>
    </citation>
    <scope>NUCLEOTIDE SEQUENCE</scope>
    <source>
        <strain evidence="13">HIS019</strain>
    </source>
</reference>
<feature type="binding site" evidence="10">
    <location>
        <position position="242"/>
    </location>
    <ligand>
        <name>Mg(2+)</name>
        <dbReference type="ChEBI" id="CHEBI:18420"/>
    </ligand>
</feature>
<dbReference type="FunFam" id="3.30.470.20:FF:000002">
    <property type="entry name" value="Succinate--CoA ligase [ADP-forming] subunit beta"/>
    <property type="match status" value="1"/>
</dbReference>
<evidence type="ECO:0000256" key="3">
    <source>
        <dbReference type="ARBA" id="ARBA00022598"/>
    </source>
</evidence>
<accession>A0AA48L283</accession>
<feature type="domain" description="ATP-grasp" evidence="12">
    <location>
        <begin position="32"/>
        <end position="77"/>
    </location>
</feature>
<evidence type="ECO:0000313" key="14">
    <source>
        <dbReference type="Proteomes" id="UP001233271"/>
    </source>
</evidence>
<comment type="subunit">
    <text evidence="9">Heterodimer of an alpha and a beta subunit. The beta subunit determines specificity for GTP.</text>
</comment>
<feature type="binding site" evidence="10">
    <location>
        <position position="293"/>
    </location>
    <ligand>
        <name>substrate</name>
        <note>ligand shared with subunit alpha</note>
    </ligand>
</feature>
<dbReference type="GO" id="GO:0000287">
    <property type="term" value="F:magnesium ion binding"/>
    <property type="evidence" value="ECO:0007669"/>
    <property type="project" value="UniProtKB-UniRule"/>
</dbReference>
<dbReference type="Gene3D" id="3.40.50.261">
    <property type="entry name" value="Succinyl-CoA synthetase domains"/>
    <property type="match status" value="1"/>
</dbReference>
<dbReference type="GeneID" id="85492079"/>
<dbReference type="InterPro" id="IPR013815">
    <property type="entry name" value="ATP_grasp_subdomain_1"/>
</dbReference>
<dbReference type="AlphaFoldDB" id="A0AA48L283"/>
<evidence type="ECO:0000256" key="11">
    <source>
        <dbReference type="RuleBase" id="RU361258"/>
    </source>
</evidence>
<keyword evidence="14" id="KW-1185">Reference proteome</keyword>
<keyword evidence="6 10" id="KW-0067">ATP-binding</keyword>
<dbReference type="SUPFAM" id="SSF52210">
    <property type="entry name" value="Succinyl-CoA synthetase domains"/>
    <property type="match status" value="1"/>
</dbReference>
<dbReference type="EMBL" id="AP028212">
    <property type="protein sequence ID" value="BEI88208.1"/>
    <property type="molecule type" value="Genomic_DNA"/>
</dbReference>
<feature type="binding site" evidence="10">
    <location>
        <begin position="75"/>
        <end position="77"/>
    </location>
    <ligand>
        <name>ATP</name>
        <dbReference type="ChEBI" id="CHEBI:30616"/>
    </ligand>
</feature>
<evidence type="ECO:0000256" key="7">
    <source>
        <dbReference type="ARBA" id="ARBA00022842"/>
    </source>
</evidence>
<keyword evidence="4 10" id="KW-0479">Metal-binding</keyword>
<feature type="binding site" evidence="10">
    <location>
        <begin position="350"/>
        <end position="352"/>
    </location>
    <ligand>
        <name>substrate</name>
        <note>ligand shared with subunit alpha</note>
    </ligand>
</feature>
<dbReference type="PIRSF" id="PIRSF001554">
    <property type="entry name" value="SucCS_beta"/>
    <property type="match status" value="1"/>
</dbReference>
<dbReference type="PANTHER" id="PTHR11815">
    <property type="entry name" value="SUCCINYL-COA SYNTHETASE BETA CHAIN"/>
    <property type="match status" value="1"/>
</dbReference>
<evidence type="ECO:0000259" key="12">
    <source>
        <dbReference type="PROSITE" id="PS50975"/>
    </source>
</evidence>
<dbReference type="FunFam" id="3.40.50.261:FF:000001">
    <property type="entry name" value="Succinate--CoA ligase [ADP-forming] subunit beta"/>
    <property type="match status" value="1"/>
</dbReference>
<dbReference type="NCBIfam" id="TIGR01016">
    <property type="entry name" value="sucCoAbeta"/>
    <property type="match status" value="1"/>
</dbReference>
<evidence type="ECO:0000256" key="10">
    <source>
        <dbReference type="HAMAP-Rule" id="MF_03219"/>
    </source>
</evidence>
<keyword evidence="8" id="KW-0809">Transit peptide</keyword>
<name>A0AA48L283_9TREE</name>
<evidence type="ECO:0000256" key="2">
    <source>
        <dbReference type="ARBA" id="ARBA00022532"/>
    </source>
</evidence>
<comment type="catalytic activity">
    <reaction evidence="10">
        <text>succinate + ATP + CoA = succinyl-CoA + ADP + phosphate</text>
        <dbReference type="Rhea" id="RHEA:17661"/>
        <dbReference type="ChEBI" id="CHEBI:30031"/>
        <dbReference type="ChEBI" id="CHEBI:30616"/>
        <dbReference type="ChEBI" id="CHEBI:43474"/>
        <dbReference type="ChEBI" id="CHEBI:57287"/>
        <dbReference type="ChEBI" id="CHEBI:57292"/>
        <dbReference type="ChEBI" id="CHEBI:456216"/>
        <dbReference type="EC" id="6.2.1.5"/>
    </reaction>
</comment>
<evidence type="ECO:0000256" key="8">
    <source>
        <dbReference type="ARBA" id="ARBA00022946"/>
    </source>
</evidence>
<evidence type="ECO:0000256" key="5">
    <source>
        <dbReference type="ARBA" id="ARBA00022741"/>
    </source>
</evidence>
<feature type="binding site" evidence="10">
    <location>
        <position position="136"/>
    </location>
    <ligand>
        <name>ATP</name>
        <dbReference type="ChEBI" id="CHEBI:30616"/>
    </ligand>
</feature>
<feature type="binding site" evidence="10">
    <location>
        <position position="228"/>
    </location>
    <ligand>
        <name>Mg(2+)</name>
        <dbReference type="ChEBI" id="CHEBI:18420"/>
    </ligand>
</feature>
<gene>
    <name evidence="13" type="primary">LSC2</name>
    <name evidence="13" type="ORF">CcaverHIS019_0109260</name>
</gene>
<dbReference type="GO" id="GO:0042709">
    <property type="term" value="C:succinate-CoA ligase complex"/>
    <property type="evidence" value="ECO:0007669"/>
    <property type="project" value="TreeGrafter"/>
</dbReference>
<dbReference type="GO" id="GO:0006104">
    <property type="term" value="P:succinyl-CoA metabolic process"/>
    <property type="evidence" value="ECO:0007669"/>
    <property type="project" value="TreeGrafter"/>
</dbReference>
<organism evidence="13 14">
    <name type="scientific">Cutaneotrichosporon cavernicola</name>
    <dbReference type="NCBI Taxonomy" id="279322"/>
    <lineage>
        <taxon>Eukaryota</taxon>
        <taxon>Fungi</taxon>
        <taxon>Dikarya</taxon>
        <taxon>Basidiomycota</taxon>
        <taxon>Agaricomycotina</taxon>
        <taxon>Tremellomycetes</taxon>
        <taxon>Trichosporonales</taxon>
        <taxon>Trichosporonaceae</taxon>
        <taxon>Cutaneotrichosporon</taxon>
    </lineage>
</organism>
<dbReference type="FunFam" id="3.30.1490.20:FF:000004">
    <property type="entry name" value="Succinate--CoA ligase [ADP-forming] subunit beta, mitochondrial"/>
    <property type="match status" value="1"/>
</dbReference>
<dbReference type="InterPro" id="IPR011761">
    <property type="entry name" value="ATP-grasp"/>
</dbReference>
<evidence type="ECO:0000256" key="6">
    <source>
        <dbReference type="ARBA" id="ARBA00022840"/>
    </source>
</evidence>
<dbReference type="Pfam" id="PF08442">
    <property type="entry name" value="ATP-grasp_2"/>
    <property type="match status" value="1"/>
</dbReference>
<dbReference type="InterPro" id="IPR013650">
    <property type="entry name" value="ATP-grasp_succ-CoA_synth-type"/>
</dbReference>
<evidence type="ECO:0000256" key="9">
    <source>
        <dbReference type="ARBA" id="ARBA00063570"/>
    </source>
</evidence>
<dbReference type="SUPFAM" id="SSF56059">
    <property type="entry name" value="Glutathione synthetase ATP-binding domain-like"/>
    <property type="match status" value="1"/>
</dbReference>
<keyword evidence="2 10" id="KW-0816">Tricarboxylic acid cycle</keyword>
<dbReference type="Proteomes" id="UP001233271">
    <property type="component" value="Chromosome 1"/>
</dbReference>
<proteinExistence type="inferred from homology"/>
<evidence type="ECO:0000256" key="1">
    <source>
        <dbReference type="ARBA" id="ARBA00005064"/>
    </source>
</evidence>
<dbReference type="InterPro" id="IPR005811">
    <property type="entry name" value="SUCC_ACL_C"/>
</dbReference>
<dbReference type="GO" id="GO:0005739">
    <property type="term" value="C:mitochondrion"/>
    <property type="evidence" value="ECO:0007669"/>
    <property type="project" value="UniProtKB-SubCell"/>
</dbReference>
<dbReference type="RefSeq" id="XP_060453474.1">
    <property type="nucleotide sequence ID" value="XM_060604238.1"/>
</dbReference>
<dbReference type="Gene3D" id="3.30.1490.20">
    <property type="entry name" value="ATP-grasp fold, A domain"/>
    <property type="match status" value="1"/>
</dbReference>
<dbReference type="PANTHER" id="PTHR11815:SF1">
    <property type="entry name" value="SUCCINATE--COA LIGASE [ADP-FORMING] SUBUNIT BETA, MITOCHONDRIAL"/>
    <property type="match status" value="1"/>
</dbReference>
<keyword evidence="10" id="KW-0496">Mitochondrion</keyword>